<reference evidence="2 3" key="1">
    <citation type="journal article" date="2023" name="Arcadia Sci">
        <title>De novo assembly of a long-read Amblyomma americanum tick genome.</title>
        <authorList>
            <person name="Chou S."/>
            <person name="Poskanzer K.E."/>
            <person name="Rollins M."/>
            <person name="Thuy-Boun P.S."/>
        </authorList>
    </citation>
    <scope>NUCLEOTIDE SEQUENCE [LARGE SCALE GENOMIC DNA]</scope>
    <source>
        <strain evidence="2">F_SG_1</strain>
        <tissue evidence="2">Salivary glands</tissue>
    </source>
</reference>
<dbReference type="AlphaFoldDB" id="A0AAQ4ECB2"/>
<feature type="region of interest" description="Disordered" evidence="1">
    <location>
        <begin position="1"/>
        <end position="25"/>
    </location>
</feature>
<comment type="caution">
    <text evidence="2">The sequence shown here is derived from an EMBL/GenBank/DDBJ whole genome shotgun (WGS) entry which is preliminary data.</text>
</comment>
<accession>A0AAQ4ECB2</accession>
<name>A0AAQ4ECB2_AMBAM</name>
<keyword evidence="3" id="KW-1185">Reference proteome</keyword>
<gene>
    <name evidence="2" type="ORF">V5799_024524</name>
</gene>
<dbReference type="Proteomes" id="UP001321473">
    <property type="component" value="Unassembled WGS sequence"/>
</dbReference>
<sequence length="73" mass="8208">MGLLTPLLADSTRRSHRISGEQRRRCRPEIPVDDVTTVPANRVQEVRSFGALRRRGAFSSKKQLFACISALVE</sequence>
<evidence type="ECO:0000313" key="2">
    <source>
        <dbReference type="EMBL" id="KAK8772233.1"/>
    </source>
</evidence>
<evidence type="ECO:0000256" key="1">
    <source>
        <dbReference type="SAM" id="MobiDB-lite"/>
    </source>
</evidence>
<evidence type="ECO:0000313" key="3">
    <source>
        <dbReference type="Proteomes" id="UP001321473"/>
    </source>
</evidence>
<organism evidence="2 3">
    <name type="scientific">Amblyomma americanum</name>
    <name type="common">Lone star tick</name>
    <dbReference type="NCBI Taxonomy" id="6943"/>
    <lineage>
        <taxon>Eukaryota</taxon>
        <taxon>Metazoa</taxon>
        <taxon>Ecdysozoa</taxon>
        <taxon>Arthropoda</taxon>
        <taxon>Chelicerata</taxon>
        <taxon>Arachnida</taxon>
        <taxon>Acari</taxon>
        <taxon>Parasitiformes</taxon>
        <taxon>Ixodida</taxon>
        <taxon>Ixodoidea</taxon>
        <taxon>Ixodidae</taxon>
        <taxon>Amblyomminae</taxon>
        <taxon>Amblyomma</taxon>
    </lineage>
</organism>
<protein>
    <submittedName>
        <fullName evidence="2">Uncharacterized protein</fullName>
    </submittedName>
</protein>
<proteinExistence type="predicted"/>
<dbReference type="EMBL" id="JARKHS020018633">
    <property type="protein sequence ID" value="KAK8772233.1"/>
    <property type="molecule type" value="Genomic_DNA"/>
</dbReference>